<protein>
    <submittedName>
        <fullName evidence="1">Uncharacterized protein</fullName>
    </submittedName>
</protein>
<evidence type="ECO:0000313" key="1">
    <source>
        <dbReference type="EMBL" id="RNA35198.1"/>
    </source>
</evidence>
<dbReference type="AlphaFoldDB" id="A0A3M7SI20"/>
<proteinExistence type="predicted"/>
<dbReference type="Proteomes" id="UP000276133">
    <property type="component" value="Unassembled WGS sequence"/>
</dbReference>
<dbReference type="OrthoDB" id="10118284at2759"/>
<evidence type="ECO:0000313" key="2">
    <source>
        <dbReference type="Proteomes" id="UP000276133"/>
    </source>
</evidence>
<comment type="caution">
    <text evidence="1">The sequence shown here is derived from an EMBL/GenBank/DDBJ whole genome shotgun (WGS) entry which is preliminary data.</text>
</comment>
<name>A0A3M7SI20_BRAPC</name>
<dbReference type="EMBL" id="REGN01001364">
    <property type="protein sequence ID" value="RNA35198.1"/>
    <property type="molecule type" value="Genomic_DNA"/>
</dbReference>
<organism evidence="1 2">
    <name type="scientific">Brachionus plicatilis</name>
    <name type="common">Marine rotifer</name>
    <name type="synonym">Brachionus muelleri</name>
    <dbReference type="NCBI Taxonomy" id="10195"/>
    <lineage>
        <taxon>Eukaryota</taxon>
        <taxon>Metazoa</taxon>
        <taxon>Spiralia</taxon>
        <taxon>Gnathifera</taxon>
        <taxon>Rotifera</taxon>
        <taxon>Eurotatoria</taxon>
        <taxon>Monogononta</taxon>
        <taxon>Pseudotrocha</taxon>
        <taxon>Ploima</taxon>
        <taxon>Brachionidae</taxon>
        <taxon>Brachionus</taxon>
    </lineage>
</organism>
<accession>A0A3M7SI20</accession>
<reference evidence="1 2" key="1">
    <citation type="journal article" date="2018" name="Sci. Rep.">
        <title>Genomic signatures of local adaptation to the degree of environmental predictability in rotifers.</title>
        <authorList>
            <person name="Franch-Gras L."/>
            <person name="Hahn C."/>
            <person name="Garcia-Roger E.M."/>
            <person name="Carmona M.J."/>
            <person name="Serra M."/>
            <person name="Gomez A."/>
        </authorList>
    </citation>
    <scope>NUCLEOTIDE SEQUENCE [LARGE SCALE GENOMIC DNA]</scope>
    <source>
        <strain evidence="1">HYR1</strain>
    </source>
</reference>
<sequence>MCSCIKVFSNIYEEKIKIGLDVFSFNELADELKNMTPVKKINKDCLSYDEIDTSNFMSLSKDCIIRNLCLNPSIQRHPTFRIKSLKFFHEFLNQETVSEESLAQSIFLIHNSKVDYEIDPTFLNDVLESFSSIKISSLVEQHPNVFNTLRTLFSKILSNKFIQQTVDQLIDKLVKKDAVRRTNFDFDYEHLNLKFIDSEYSGLYGYAGRNLIYLNTKPFVKLFTRKKMDIFSSEQKFTAIKMSFICVVVHELAHVVLRFRLNDFNKSSPFLKASEINDDKILSNIDECGLECEKVFFKEAIDWFSSLRKSTSFIDLNFEYLNQVIQNVEEGRKFDFDTTKTEFVTFDEKKLLKMACYFRPKIEFRFN</sequence>
<keyword evidence="2" id="KW-1185">Reference proteome</keyword>
<gene>
    <name evidence="1" type="ORF">BpHYR1_034860</name>
</gene>